<gene>
    <name evidence="1" type="ORF">BU057_13285</name>
    <name evidence="2" type="ORF">BU058_00060</name>
</gene>
<name>A0A9Q6MVX9_9STAP</name>
<dbReference type="AlphaFoldDB" id="A0A9Q6MVX9"/>
<accession>A0A9Q6MVX9</accession>
<sequence>MICPRCDSEKVELLTTAPKDNAWEVYICETCTFSWRNTEGENITDPEQYSSKFKLKPEEFEHLDQIPPIPDLINK</sequence>
<dbReference type="InterPro" id="IPR047707">
    <property type="entry name" value="VdcD-like"/>
</dbReference>
<evidence type="ECO:0000313" key="1">
    <source>
        <dbReference type="EMBL" id="PTI64580.1"/>
    </source>
</evidence>
<dbReference type="Proteomes" id="UP000241960">
    <property type="component" value="Unassembled WGS sequence"/>
</dbReference>
<reference evidence="3 4" key="1">
    <citation type="journal article" date="2016" name="Front. Microbiol.">
        <title>Comprehensive Phylogenetic Analysis of Bovine Non-aureus Staphylococci Species Based on Whole-Genome Sequencing.</title>
        <authorList>
            <person name="Naushad S."/>
            <person name="Barkema H.W."/>
            <person name="Luby C."/>
            <person name="Condas L.A."/>
            <person name="Nobrega D.B."/>
            <person name="Carson D.A."/>
            <person name="De Buck J."/>
        </authorList>
    </citation>
    <scope>NUCLEOTIDE SEQUENCE [LARGE SCALE GENOMIC DNA]</scope>
    <source>
        <strain evidence="1 3">SNUC 1084</strain>
        <strain evidence="2 4">SNUC 1231</strain>
    </source>
</reference>
<dbReference type="EMBL" id="PZFR01000173">
    <property type="protein sequence ID" value="PTI64580.1"/>
    <property type="molecule type" value="Genomic_DNA"/>
</dbReference>
<dbReference type="NCBIfam" id="NF041205">
    <property type="entry name" value="VdcD"/>
    <property type="match status" value="1"/>
</dbReference>
<keyword evidence="3" id="KW-1185">Reference proteome</keyword>
<dbReference type="EMBL" id="PZFQ01000001">
    <property type="protein sequence ID" value="PTI77635.1"/>
    <property type="molecule type" value="Genomic_DNA"/>
</dbReference>
<protein>
    <submittedName>
        <fullName evidence="2">Vanillic acid non-oxidative decarboxylation protein</fullName>
    </submittedName>
</protein>
<evidence type="ECO:0000313" key="4">
    <source>
        <dbReference type="Proteomes" id="UP000241960"/>
    </source>
</evidence>
<dbReference type="Pfam" id="PF26358">
    <property type="entry name" value="EcdD_BsdD_detox"/>
    <property type="match status" value="1"/>
</dbReference>
<dbReference type="Proteomes" id="UP000240859">
    <property type="component" value="Unassembled WGS sequence"/>
</dbReference>
<evidence type="ECO:0000313" key="3">
    <source>
        <dbReference type="Proteomes" id="UP000240859"/>
    </source>
</evidence>
<reference evidence="2" key="2">
    <citation type="submission" date="2018-03" db="EMBL/GenBank/DDBJ databases">
        <authorList>
            <person name="Naushad S."/>
        </authorList>
    </citation>
    <scope>NUCLEOTIDE SEQUENCE</scope>
    <source>
        <strain evidence="1">SNUC 1084</strain>
        <strain evidence="2">SNUC 1231</strain>
    </source>
</reference>
<dbReference type="RefSeq" id="WP_073505417.1">
    <property type="nucleotide sequence ID" value="NZ_CP018199.1"/>
</dbReference>
<organism evidence="2 4">
    <name type="scientific">Staphylococcus succinus</name>
    <dbReference type="NCBI Taxonomy" id="61015"/>
    <lineage>
        <taxon>Bacteria</taxon>
        <taxon>Bacillati</taxon>
        <taxon>Bacillota</taxon>
        <taxon>Bacilli</taxon>
        <taxon>Bacillales</taxon>
        <taxon>Staphylococcaceae</taxon>
        <taxon>Staphylococcus</taxon>
    </lineage>
</organism>
<comment type="caution">
    <text evidence="2">The sequence shown here is derived from an EMBL/GenBank/DDBJ whole genome shotgun (WGS) entry which is preliminary data.</text>
</comment>
<proteinExistence type="predicted"/>
<evidence type="ECO:0000313" key="2">
    <source>
        <dbReference type="EMBL" id="PTI77635.1"/>
    </source>
</evidence>